<evidence type="ECO:0000256" key="1">
    <source>
        <dbReference type="SAM" id="MobiDB-lite"/>
    </source>
</evidence>
<keyword evidence="3" id="KW-1185">Reference proteome</keyword>
<comment type="caution">
    <text evidence="2">The sequence shown here is derived from an EMBL/GenBank/DDBJ whole genome shotgun (WGS) entry which is preliminary data.</text>
</comment>
<protein>
    <submittedName>
        <fullName evidence="2">Uncharacterized protein</fullName>
    </submittedName>
</protein>
<name>A0AAV1NHN0_SCOSC</name>
<gene>
    <name evidence="2" type="ORF">FSCOSCO3_A024077</name>
</gene>
<feature type="region of interest" description="Disordered" evidence="1">
    <location>
        <begin position="39"/>
        <end position="60"/>
    </location>
</feature>
<evidence type="ECO:0000313" key="2">
    <source>
        <dbReference type="EMBL" id="CAK6958603.1"/>
    </source>
</evidence>
<dbReference type="AlphaFoldDB" id="A0AAV1NHN0"/>
<organism evidence="2 3">
    <name type="scientific">Scomber scombrus</name>
    <name type="common">Atlantic mackerel</name>
    <name type="synonym">Scomber vernalis</name>
    <dbReference type="NCBI Taxonomy" id="13677"/>
    <lineage>
        <taxon>Eukaryota</taxon>
        <taxon>Metazoa</taxon>
        <taxon>Chordata</taxon>
        <taxon>Craniata</taxon>
        <taxon>Vertebrata</taxon>
        <taxon>Euteleostomi</taxon>
        <taxon>Actinopterygii</taxon>
        <taxon>Neopterygii</taxon>
        <taxon>Teleostei</taxon>
        <taxon>Neoteleostei</taxon>
        <taxon>Acanthomorphata</taxon>
        <taxon>Pelagiaria</taxon>
        <taxon>Scombriformes</taxon>
        <taxon>Scombridae</taxon>
        <taxon>Scomber</taxon>
    </lineage>
</organism>
<sequence length="60" mass="6413">MDASSEVFISVAACQEKVDLSQNVSVTLSRCVPSRTEQVRGAGNVVQQSKPDEWMNGGGE</sequence>
<accession>A0AAV1NHN0</accession>
<dbReference type="EMBL" id="CAWUFR010000034">
    <property type="protein sequence ID" value="CAK6958603.1"/>
    <property type="molecule type" value="Genomic_DNA"/>
</dbReference>
<dbReference type="Proteomes" id="UP001314229">
    <property type="component" value="Unassembled WGS sequence"/>
</dbReference>
<proteinExistence type="predicted"/>
<evidence type="ECO:0000313" key="3">
    <source>
        <dbReference type="Proteomes" id="UP001314229"/>
    </source>
</evidence>
<reference evidence="2 3" key="1">
    <citation type="submission" date="2024-01" db="EMBL/GenBank/DDBJ databases">
        <authorList>
            <person name="Alioto T."/>
            <person name="Alioto T."/>
            <person name="Gomez Garrido J."/>
        </authorList>
    </citation>
    <scope>NUCLEOTIDE SEQUENCE [LARGE SCALE GENOMIC DNA]</scope>
</reference>